<gene>
    <name evidence="5" type="ORF">SJ2017_0993</name>
</gene>
<evidence type="ECO:0000313" key="5">
    <source>
        <dbReference type="EMBL" id="ARD21324.1"/>
    </source>
</evidence>
<accession>A0ABM6JGS2</accession>
<keyword evidence="3" id="KW-1133">Transmembrane helix</keyword>
<dbReference type="NCBIfam" id="TIGR00254">
    <property type="entry name" value="GGDEF"/>
    <property type="match status" value="1"/>
</dbReference>
<dbReference type="InterPro" id="IPR050469">
    <property type="entry name" value="Diguanylate_Cyclase"/>
</dbReference>
<dbReference type="PANTHER" id="PTHR45138:SF9">
    <property type="entry name" value="DIGUANYLATE CYCLASE DGCM-RELATED"/>
    <property type="match status" value="1"/>
</dbReference>
<dbReference type="RefSeq" id="WP_080915086.1">
    <property type="nucleotide sequence ID" value="NZ_CP020472.1"/>
</dbReference>
<organism evidence="5 6">
    <name type="scientific">Shewanella japonica</name>
    <dbReference type="NCBI Taxonomy" id="93973"/>
    <lineage>
        <taxon>Bacteria</taxon>
        <taxon>Pseudomonadati</taxon>
        <taxon>Pseudomonadota</taxon>
        <taxon>Gammaproteobacteria</taxon>
        <taxon>Alteromonadales</taxon>
        <taxon>Shewanellaceae</taxon>
        <taxon>Shewanella</taxon>
    </lineage>
</organism>
<dbReference type="Pfam" id="PF00990">
    <property type="entry name" value="GGDEF"/>
    <property type="match status" value="1"/>
</dbReference>
<feature type="transmembrane region" description="Helical" evidence="3">
    <location>
        <begin position="382"/>
        <end position="401"/>
    </location>
</feature>
<dbReference type="Proteomes" id="UP000191820">
    <property type="component" value="Chromosome"/>
</dbReference>
<dbReference type="InterPro" id="IPR000160">
    <property type="entry name" value="GGDEF_dom"/>
</dbReference>
<dbReference type="InterPro" id="IPR029787">
    <property type="entry name" value="Nucleotide_cyclase"/>
</dbReference>
<evidence type="ECO:0000256" key="2">
    <source>
        <dbReference type="ARBA" id="ARBA00034247"/>
    </source>
</evidence>
<evidence type="ECO:0000259" key="4">
    <source>
        <dbReference type="PROSITE" id="PS50887"/>
    </source>
</evidence>
<dbReference type="SUPFAM" id="SSF55073">
    <property type="entry name" value="Nucleotide cyclase"/>
    <property type="match status" value="1"/>
</dbReference>
<name>A0ABM6JGS2_9GAMM</name>
<dbReference type="Gene3D" id="3.30.70.270">
    <property type="match status" value="1"/>
</dbReference>
<evidence type="ECO:0000256" key="3">
    <source>
        <dbReference type="SAM" id="Phobius"/>
    </source>
</evidence>
<dbReference type="SMART" id="SM00267">
    <property type="entry name" value="GGDEF"/>
    <property type="match status" value="1"/>
</dbReference>
<protein>
    <recommendedName>
        <fullName evidence="1">diguanylate cyclase</fullName>
        <ecNumber evidence="1">2.7.7.65</ecNumber>
    </recommendedName>
</protein>
<dbReference type="InterPro" id="IPR043128">
    <property type="entry name" value="Rev_trsase/Diguanyl_cyclase"/>
</dbReference>
<dbReference type="InterPro" id="IPR011990">
    <property type="entry name" value="TPR-like_helical_dom_sf"/>
</dbReference>
<keyword evidence="3" id="KW-0812">Transmembrane</keyword>
<dbReference type="CDD" id="cd01949">
    <property type="entry name" value="GGDEF"/>
    <property type="match status" value="1"/>
</dbReference>
<dbReference type="EC" id="2.7.7.65" evidence="1"/>
<dbReference type="Gene3D" id="1.25.40.10">
    <property type="entry name" value="Tetratricopeptide repeat domain"/>
    <property type="match status" value="1"/>
</dbReference>
<dbReference type="SUPFAM" id="SSF48452">
    <property type="entry name" value="TPR-like"/>
    <property type="match status" value="1"/>
</dbReference>
<proteinExistence type="predicted"/>
<keyword evidence="3" id="KW-0472">Membrane</keyword>
<evidence type="ECO:0000256" key="1">
    <source>
        <dbReference type="ARBA" id="ARBA00012528"/>
    </source>
</evidence>
<keyword evidence="6" id="KW-1185">Reference proteome</keyword>
<feature type="domain" description="GGDEF" evidence="4">
    <location>
        <begin position="442"/>
        <end position="575"/>
    </location>
</feature>
<dbReference type="PROSITE" id="PS50887">
    <property type="entry name" value="GGDEF"/>
    <property type="match status" value="1"/>
</dbReference>
<evidence type="ECO:0000313" key="6">
    <source>
        <dbReference type="Proteomes" id="UP000191820"/>
    </source>
</evidence>
<sequence length="587" mass="66434">MPKFIVALIIFISFITPSWGDEIRSIDFLLEKASENRSSDADEFNKLMEELKTFESNLSRIQNDEYSYLLAYQMAFRGDFVGAQTIWEQLSVSGQTINIQFKANISLINTMALSKEWNKGLGYLEKNIELMHLITDSELSQLGVSVTSYFYNKIGQYELGLDYATKLDNLFLNGRNLCVAKHQIVESKFYLKKLQLNSADFKTAIDACSIGDEPVWLSAIQIYKARLMLENNDFKSALNVLNSNVEEIERIHYIPIQSLFYALLAKTYQAENDDEKAREFALQAIELTKGMSNTDSEVIAYNVLFQSSVNDSDYESALRYYIKFAEAEKSYFDDLKTKYLAFQLAQHKAVEQKVQIELLNKQNKLLQASQRLAESETENNRLFMALLIMVISLLSLASIRAKQTQKRLKRLAQYDSLTQIFNRGHFTSAAQEAITACQKNQDTISCILFDLDNFKGINDKHGHGCGDWVLKHVASTCDDLKRKQDIFARIGGEEFCVVLSNCNAEMAMNIAEDYRKAIAALDSSPSGYEFPISASFGVTDSQQSDYSLEALTSNADSAMYLAKHTGRNRVCNYADVESAKDADGVMI</sequence>
<dbReference type="EMBL" id="CP020472">
    <property type="protein sequence ID" value="ARD21324.1"/>
    <property type="molecule type" value="Genomic_DNA"/>
</dbReference>
<dbReference type="PANTHER" id="PTHR45138">
    <property type="entry name" value="REGULATORY COMPONENTS OF SENSORY TRANSDUCTION SYSTEM"/>
    <property type="match status" value="1"/>
</dbReference>
<reference evidence="5 6" key="1">
    <citation type="submission" date="2017-03" db="EMBL/GenBank/DDBJ databases">
        <title>Genome sequencing of Shewanella japonica KCTC 22435.</title>
        <authorList>
            <person name="Kim K.M."/>
        </authorList>
    </citation>
    <scope>NUCLEOTIDE SEQUENCE [LARGE SCALE GENOMIC DNA]</scope>
    <source>
        <strain evidence="5 6">KCTC 22435</strain>
    </source>
</reference>
<comment type="catalytic activity">
    <reaction evidence="2">
        <text>2 GTP = 3',3'-c-di-GMP + 2 diphosphate</text>
        <dbReference type="Rhea" id="RHEA:24898"/>
        <dbReference type="ChEBI" id="CHEBI:33019"/>
        <dbReference type="ChEBI" id="CHEBI:37565"/>
        <dbReference type="ChEBI" id="CHEBI:58805"/>
        <dbReference type="EC" id="2.7.7.65"/>
    </reaction>
</comment>